<gene>
    <name evidence="1" type="ORF">SAMN02744037_00063</name>
</gene>
<dbReference type="STRING" id="1123349.SAMN02744037_00063"/>
<dbReference type="RefSeq" id="WP_072886419.1">
    <property type="nucleotide sequence ID" value="NZ_FRAE01000004.1"/>
</dbReference>
<reference evidence="2" key="1">
    <citation type="submission" date="2016-11" db="EMBL/GenBank/DDBJ databases">
        <authorList>
            <person name="Varghese N."/>
            <person name="Submissions S."/>
        </authorList>
    </citation>
    <scope>NUCLEOTIDE SEQUENCE [LARGE SCALE GENOMIC DNA]</scope>
    <source>
        <strain evidence="2">DSM 15518</strain>
    </source>
</reference>
<accession>A0A1M6JBR0</accession>
<dbReference type="AlphaFoldDB" id="A0A1M6JBR0"/>
<sequence>MDYNELLGLELEKAENILKSKNIKYIVNETKGYKDKEILKLPRVIMVKEKDNNIELVITYFSDSLE</sequence>
<dbReference type="Proteomes" id="UP000242497">
    <property type="component" value="Unassembled WGS sequence"/>
</dbReference>
<protein>
    <recommendedName>
        <fullName evidence="3">PASTA domain-containing protein</fullName>
    </recommendedName>
</protein>
<organism evidence="1 2">
    <name type="scientific">Tepidibacter formicigenes DSM 15518</name>
    <dbReference type="NCBI Taxonomy" id="1123349"/>
    <lineage>
        <taxon>Bacteria</taxon>
        <taxon>Bacillati</taxon>
        <taxon>Bacillota</taxon>
        <taxon>Clostridia</taxon>
        <taxon>Peptostreptococcales</taxon>
        <taxon>Peptostreptococcaceae</taxon>
        <taxon>Tepidibacter</taxon>
    </lineage>
</organism>
<proteinExistence type="predicted"/>
<dbReference type="OrthoDB" id="1757299at2"/>
<dbReference type="EMBL" id="FRAE01000004">
    <property type="protein sequence ID" value="SHJ44131.1"/>
    <property type="molecule type" value="Genomic_DNA"/>
</dbReference>
<name>A0A1M6JBR0_9FIRM</name>
<evidence type="ECO:0000313" key="2">
    <source>
        <dbReference type="Proteomes" id="UP000242497"/>
    </source>
</evidence>
<keyword evidence="2" id="KW-1185">Reference proteome</keyword>
<evidence type="ECO:0000313" key="1">
    <source>
        <dbReference type="EMBL" id="SHJ44131.1"/>
    </source>
</evidence>
<evidence type="ECO:0008006" key="3">
    <source>
        <dbReference type="Google" id="ProtNLM"/>
    </source>
</evidence>